<feature type="chain" id="PRO_5044257125" description="Prolyl endopeptidase" evidence="7">
    <location>
        <begin position="33"/>
        <end position="791"/>
    </location>
</feature>
<evidence type="ECO:0000313" key="10">
    <source>
        <dbReference type="Proteomes" id="UP001515500"/>
    </source>
</evidence>
<dbReference type="AlphaFoldDB" id="A0AB40APZ3"/>
<dbReference type="Proteomes" id="UP001515500">
    <property type="component" value="Chromosome 3"/>
</dbReference>
<dbReference type="PANTHER" id="PTHR11757:SF12">
    <property type="entry name" value="PROLYL ENDOPEPTIDASE"/>
    <property type="match status" value="1"/>
</dbReference>
<name>A0AB40APZ3_DIOCR</name>
<dbReference type="PANTHER" id="PTHR11757">
    <property type="entry name" value="PROTEASE FAMILY S9A OLIGOPEPTIDASE"/>
    <property type="match status" value="1"/>
</dbReference>
<evidence type="ECO:0000256" key="2">
    <source>
        <dbReference type="ARBA" id="ARBA00022670"/>
    </source>
</evidence>
<dbReference type="GO" id="GO:0004252">
    <property type="term" value="F:serine-type endopeptidase activity"/>
    <property type="evidence" value="ECO:0007669"/>
    <property type="project" value="UniProtKB-UniRule"/>
</dbReference>
<dbReference type="EC" id="3.4.21.-" evidence="6"/>
<keyword evidence="7" id="KW-0732">Signal</keyword>
<proteinExistence type="inferred from homology"/>
<evidence type="ECO:0000313" key="11">
    <source>
        <dbReference type="RefSeq" id="XP_039116744.1"/>
    </source>
</evidence>
<protein>
    <recommendedName>
        <fullName evidence="6">Prolyl endopeptidase</fullName>
        <ecNumber evidence="6">3.4.21.-</ecNumber>
    </recommendedName>
</protein>
<dbReference type="GO" id="GO:0006508">
    <property type="term" value="P:proteolysis"/>
    <property type="evidence" value="ECO:0007669"/>
    <property type="project" value="UniProtKB-KW"/>
</dbReference>
<keyword evidence="2 6" id="KW-0645">Protease</keyword>
<dbReference type="InterPro" id="IPR001375">
    <property type="entry name" value="Peptidase_S9_cat"/>
</dbReference>
<dbReference type="SUPFAM" id="SSF53474">
    <property type="entry name" value="alpha/beta-Hydrolases"/>
    <property type="match status" value="1"/>
</dbReference>
<dbReference type="SUPFAM" id="SSF50993">
    <property type="entry name" value="Peptidase/esterase 'gauge' domain"/>
    <property type="match status" value="1"/>
</dbReference>
<evidence type="ECO:0000259" key="8">
    <source>
        <dbReference type="Pfam" id="PF00326"/>
    </source>
</evidence>
<dbReference type="Gene3D" id="2.130.10.120">
    <property type="entry name" value="Prolyl oligopeptidase, N-terminal domain"/>
    <property type="match status" value="1"/>
</dbReference>
<evidence type="ECO:0000259" key="9">
    <source>
        <dbReference type="Pfam" id="PF02897"/>
    </source>
</evidence>
<organism evidence="10 11">
    <name type="scientific">Dioscorea cayennensis subsp. rotundata</name>
    <name type="common">White Guinea yam</name>
    <name type="synonym">Dioscorea rotundata</name>
    <dbReference type="NCBI Taxonomy" id="55577"/>
    <lineage>
        <taxon>Eukaryota</taxon>
        <taxon>Viridiplantae</taxon>
        <taxon>Streptophyta</taxon>
        <taxon>Embryophyta</taxon>
        <taxon>Tracheophyta</taxon>
        <taxon>Spermatophyta</taxon>
        <taxon>Magnoliopsida</taxon>
        <taxon>Liliopsida</taxon>
        <taxon>Dioscoreales</taxon>
        <taxon>Dioscoreaceae</taxon>
        <taxon>Dioscorea</taxon>
    </lineage>
</organism>
<evidence type="ECO:0000256" key="3">
    <source>
        <dbReference type="ARBA" id="ARBA00022801"/>
    </source>
</evidence>
<keyword evidence="3 6" id="KW-0378">Hydrolase</keyword>
<evidence type="ECO:0000256" key="5">
    <source>
        <dbReference type="ARBA" id="ARBA00045448"/>
    </source>
</evidence>
<dbReference type="Pfam" id="PF00326">
    <property type="entry name" value="Peptidase_S9"/>
    <property type="match status" value="1"/>
</dbReference>
<evidence type="ECO:0000256" key="7">
    <source>
        <dbReference type="SAM" id="SignalP"/>
    </source>
</evidence>
<accession>A0AB40APZ3</accession>
<evidence type="ECO:0000256" key="6">
    <source>
        <dbReference type="RuleBase" id="RU368024"/>
    </source>
</evidence>
<dbReference type="RefSeq" id="XP_039116744.1">
    <property type="nucleotide sequence ID" value="XM_039260810.1"/>
</dbReference>
<keyword evidence="10" id="KW-1185">Reference proteome</keyword>
<dbReference type="InterPro" id="IPR051543">
    <property type="entry name" value="Serine_Peptidase_S9A"/>
</dbReference>
<comment type="function">
    <text evidence="5">Serine peptidase whose precise substrate specificity remains unclear. Does not cleave peptides after a arginine or lysine residue. Regulates trans-Golgi network morphology and sorting by regulating the membrane binding of the AP-1 complex. May play a role in the regulation of synaptic vesicle exocytosis.</text>
</comment>
<feature type="domain" description="Peptidase S9A N-terminal" evidence="9">
    <location>
        <begin position="55"/>
        <end position="477"/>
    </location>
</feature>
<dbReference type="GO" id="GO:0009507">
    <property type="term" value="C:chloroplast"/>
    <property type="evidence" value="ECO:0007669"/>
    <property type="project" value="TreeGrafter"/>
</dbReference>
<dbReference type="InterPro" id="IPR002470">
    <property type="entry name" value="Peptidase_S9A"/>
</dbReference>
<keyword evidence="4 6" id="KW-0720">Serine protease</keyword>
<feature type="domain" description="Peptidase S9 prolyl oligopeptidase catalytic" evidence="8">
    <location>
        <begin position="573"/>
        <end position="783"/>
    </location>
</feature>
<evidence type="ECO:0000256" key="1">
    <source>
        <dbReference type="ARBA" id="ARBA00005228"/>
    </source>
</evidence>
<evidence type="ECO:0000256" key="4">
    <source>
        <dbReference type="ARBA" id="ARBA00022825"/>
    </source>
</evidence>
<dbReference type="GeneID" id="120252690"/>
<comment type="similarity">
    <text evidence="1 6">Belongs to the peptidase S9A family.</text>
</comment>
<dbReference type="InterPro" id="IPR029058">
    <property type="entry name" value="AB_hydrolase_fold"/>
</dbReference>
<dbReference type="Gene3D" id="3.40.50.1820">
    <property type="entry name" value="alpha/beta hydrolase"/>
    <property type="match status" value="1"/>
</dbReference>
<feature type="signal peptide" evidence="7">
    <location>
        <begin position="1"/>
        <end position="32"/>
    </location>
</feature>
<sequence length="791" mass="88996">MLSSSTLRKPSLFSFPFARLLLLPSLFSSSSSSSFSSCKRRLSSPFLSSPLKPPLPKKIASTISVHGFYWDDPFHWMSNTSDPDLLRYLHHENSYAQAFMADTQELQRMFFAEMKNRMPPKISTPPERWGKWLYYQHVPEGKEYPVLCRKLSCHDGFFGAFLNHKKGPQEETLLDWNEIAEQYGYVNIGTCRISPDHNFLAYTLDTRGSELFVLQLKDLRTGAMILGSEIEGVLSLAWASDSDCLFYTLCDENQRPNRVFGRKLGADVADDLLFTENDLGCCVDITSTKDGKFITINSNSRASSEVYVMDAANYENGLMPVRKRAPGVQYFLEHHYGFFYILTNAPSENITFATEGYHLVRCRAEKSSLSTWQDIVLPGQDVTFQDMDMFHGHLVLSLKKEGLPMLCSINMPINVDNEQAKYIEDLNPWFFPLPSALCSFLPASNHDFASSVYRLVVSSPVVPDLIVDYDMFQRKFTFLHQEEFIGLTASTNPSRIQSNGELHFEKVETSQQWTDLSETYSCERREVISHDGVVIPLTILYSQKVHSSGNSPGLIYGYGAYGEVLDKGWSADRISLLDRGWVIAYADVRGGGDRAWHQAGSKMNKLNSFHDFAACAIYLISEGYVHKNQLVAIGCSAGGLLVGATINKYPDLFCAAILKVPFLDISNTMLDPSLPLTILDYDEFGDPNVQEEFETIHSYSPYDNIVPGVCYPSTLVTASFHDSRVGVWEAAKWVAKVREKTCPSCSPSVILKTNMDGGHFSDGGRLKHCEDMAFEYAFLIKTTGFLHDAKQ</sequence>
<dbReference type="Pfam" id="PF02897">
    <property type="entry name" value="Peptidase_S9_N"/>
    <property type="match status" value="1"/>
</dbReference>
<dbReference type="InterPro" id="IPR023302">
    <property type="entry name" value="Pept_S9A_N"/>
</dbReference>
<reference evidence="11" key="1">
    <citation type="submission" date="2025-08" db="UniProtKB">
        <authorList>
            <consortium name="RefSeq"/>
        </authorList>
    </citation>
    <scope>IDENTIFICATION</scope>
</reference>
<dbReference type="PRINTS" id="PR00862">
    <property type="entry name" value="PROLIGOPTASE"/>
</dbReference>
<gene>
    <name evidence="11" type="primary">LOC120252690</name>
</gene>